<name>A0A9W6GAG1_9ACTN</name>
<dbReference type="SUPFAM" id="SSF51182">
    <property type="entry name" value="RmlC-like cupins"/>
    <property type="match status" value="1"/>
</dbReference>
<comment type="caution">
    <text evidence="2">The sequence shown here is derived from an EMBL/GenBank/DDBJ whole genome shotgun (WGS) entry which is preliminary data.</text>
</comment>
<keyword evidence="3" id="KW-1185">Reference proteome</keyword>
<gene>
    <name evidence="2" type="ORF">GALLR39Z86_30820</name>
</gene>
<evidence type="ECO:0000259" key="1">
    <source>
        <dbReference type="Pfam" id="PF07883"/>
    </source>
</evidence>
<dbReference type="RefSeq" id="WP_270113563.1">
    <property type="nucleotide sequence ID" value="NZ_BAAAOL010000017.1"/>
</dbReference>
<protein>
    <recommendedName>
        <fullName evidence="1">Cupin type-2 domain-containing protein</fullName>
    </recommendedName>
</protein>
<evidence type="ECO:0000313" key="2">
    <source>
        <dbReference type="EMBL" id="GLI43232.1"/>
    </source>
</evidence>
<dbReference type="Pfam" id="PF07883">
    <property type="entry name" value="Cupin_2"/>
    <property type="match status" value="1"/>
</dbReference>
<dbReference type="InterPro" id="IPR014710">
    <property type="entry name" value="RmlC-like_jellyroll"/>
</dbReference>
<proteinExistence type="predicted"/>
<dbReference type="Proteomes" id="UP001144313">
    <property type="component" value="Unassembled WGS sequence"/>
</dbReference>
<organism evidence="2 3">
    <name type="scientific">Glycomyces algeriensis</name>
    <dbReference type="NCBI Taxonomy" id="256037"/>
    <lineage>
        <taxon>Bacteria</taxon>
        <taxon>Bacillati</taxon>
        <taxon>Actinomycetota</taxon>
        <taxon>Actinomycetes</taxon>
        <taxon>Glycomycetales</taxon>
        <taxon>Glycomycetaceae</taxon>
        <taxon>Glycomyces</taxon>
    </lineage>
</organism>
<feature type="domain" description="Cupin type-2" evidence="1">
    <location>
        <begin position="42"/>
        <end position="100"/>
    </location>
</feature>
<accession>A0A9W6GAG1</accession>
<reference evidence="2" key="1">
    <citation type="submission" date="2022-12" db="EMBL/GenBank/DDBJ databases">
        <title>Reference genome sequencing for broad-spectrum identification of bacterial and archaeal isolates by mass spectrometry.</title>
        <authorList>
            <person name="Sekiguchi Y."/>
            <person name="Tourlousse D.M."/>
        </authorList>
    </citation>
    <scope>NUCLEOTIDE SEQUENCE</scope>
    <source>
        <strain evidence="2">LLR39Z86</strain>
    </source>
</reference>
<dbReference type="InterPro" id="IPR013096">
    <property type="entry name" value="Cupin_2"/>
</dbReference>
<dbReference type="EMBL" id="BSDT01000001">
    <property type="protein sequence ID" value="GLI43232.1"/>
    <property type="molecule type" value="Genomic_DNA"/>
</dbReference>
<dbReference type="CDD" id="cd02208">
    <property type="entry name" value="cupin_RmlC-like"/>
    <property type="match status" value="1"/>
</dbReference>
<dbReference type="AlphaFoldDB" id="A0A9W6GAG1"/>
<evidence type="ECO:0000313" key="3">
    <source>
        <dbReference type="Proteomes" id="UP001144313"/>
    </source>
</evidence>
<dbReference type="Gene3D" id="2.60.120.10">
    <property type="entry name" value="Jelly Rolls"/>
    <property type="match status" value="1"/>
</dbReference>
<sequence length="136" mass="14643">MSVPDSFEPHLRGKTLAPPGSDLVLAEWEADGSPDGSLVYQAPLHRHGDDEAWYVLEGTLAVRIGDEEVEVPAGGAAIVPGGLAHTFWNPRAEPARYLLVMGAKTNALINAIHAAADQSPEAMRLLFERHDAELLE</sequence>
<dbReference type="InterPro" id="IPR011051">
    <property type="entry name" value="RmlC_Cupin_sf"/>
</dbReference>